<dbReference type="EMBL" id="CAJNNW010010823">
    <property type="protein sequence ID" value="CAE8652517.1"/>
    <property type="molecule type" value="Genomic_DNA"/>
</dbReference>
<organism evidence="2 3">
    <name type="scientific">Polarella glacialis</name>
    <name type="common">Dinoflagellate</name>
    <dbReference type="NCBI Taxonomy" id="89957"/>
    <lineage>
        <taxon>Eukaryota</taxon>
        <taxon>Sar</taxon>
        <taxon>Alveolata</taxon>
        <taxon>Dinophyceae</taxon>
        <taxon>Suessiales</taxon>
        <taxon>Suessiaceae</taxon>
        <taxon>Polarella</taxon>
    </lineage>
</organism>
<feature type="signal peptide" evidence="1">
    <location>
        <begin position="1"/>
        <end position="18"/>
    </location>
</feature>
<dbReference type="AlphaFoldDB" id="A0A813IM94"/>
<evidence type="ECO:0000313" key="2">
    <source>
        <dbReference type="EMBL" id="CAE8652517.1"/>
    </source>
</evidence>
<keyword evidence="1" id="KW-0732">Signal</keyword>
<name>A0A813IM94_POLGL</name>
<evidence type="ECO:0000256" key="1">
    <source>
        <dbReference type="SAM" id="SignalP"/>
    </source>
</evidence>
<evidence type="ECO:0008006" key="4">
    <source>
        <dbReference type="Google" id="ProtNLM"/>
    </source>
</evidence>
<sequence>MLLLLLFLVVVVVLVGHGMPTGHGCTLSAQPSAHLSVHALRFLKIKAQDLGTGHWAQPCCSEKRVVREAYISGVGLLWGLQGPLVASNRFCQVMREPTGRSNVSF</sequence>
<gene>
    <name evidence="2" type="ORF">PGLA2088_LOCUS9752</name>
</gene>
<comment type="caution">
    <text evidence="2">The sequence shown here is derived from an EMBL/GenBank/DDBJ whole genome shotgun (WGS) entry which is preliminary data.</text>
</comment>
<proteinExistence type="predicted"/>
<feature type="chain" id="PRO_5032531097" description="Secreted protein" evidence="1">
    <location>
        <begin position="19"/>
        <end position="105"/>
    </location>
</feature>
<protein>
    <recommendedName>
        <fullName evidence="4">Secreted protein</fullName>
    </recommendedName>
</protein>
<dbReference type="Proteomes" id="UP000626109">
    <property type="component" value="Unassembled WGS sequence"/>
</dbReference>
<reference evidence="2" key="1">
    <citation type="submission" date="2021-02" db="EMBL/GenBank/DDBJ databases">
        <authorList>
            <person name="Dougan E. K."/>
            <person name="Rhodes N."/>
            <person name="Thang M."/>
            <person name="Chan C."/>
        </authorList>
    </citation>
    <scope>NUCLEOTIDE SEQUENCE</scope>
</reference>
<evidence type="ECO:0000313" key="3">
    <source>
        <dbReference type="Proteomes" id="UP000626109"/>
    </source>
</evidence>
<accession>A0A813IM94</accession>